<evidence type="ECO:0000313" key="3">
    <source>
        <dbReference type="Proteomes" id="UP000078516"/>
    </source>
</evidence>
<protein>
    <recommendedName>
        <fullName evidence="1">Peptidase C51 domain-containing protein</fullName>
    </recommendedName>
</protein>
<accession>A0A179EQM3</accession>
<dbReference type="Proteomes" id="UP000078516">
    <property type="component" value="Unassembled WGS sequence"/>
</dbReference>
<reference evidence="2 3" key="1">
    <citation type="submission" date="2016-04" db="EMBL/GenBank/DDBJ databases">
        <title>Draft genome of an Enterococcus thailandicus strain isolated from bovine feces.</title>
        <authorList>
            <person name="Beukers A.G."/>
            <person name="Zaheer R."/>
            <person name="Goji N."/>
            <person name="Cook S.R."/>
            <person name="Amoako K."/>
            <person name="Chaves A.V."/>
            <person name="Ward M.P."/>
            <person name="Mcallister T.A."/>
        </authorList>
    </citation>
    <scope>NUCLEOTIDE SEQUENCE [LARGE SCALE GENOMIC DNA]</scope>
    <source>
        <strain evidence="2 3">F0711D 46</strain>
    </source>
</reference>
<feature type="domain" description="Peptidase C51" evidence="1">
    <location>
        <begin position="21"/>
        <end position="127"/>
    </location>
</feature>
<dbReference type="AlphaFoldDB" id="A0A179EQM3"/>
<dbReference type="EMBL" id="LWMN01000013">
    <property type="protein sequence ID" value="OAQ55545.1"/>
    <property type="molecule type" value="Genomic_DNA"/>
</dbReference>
<dbReference type="Pfam" id="PF05257">
    <property type="entry name" value="CHAP"/>
    <property type="match status" value="1"/>
</dbReference>
<dbReference type="Gene3D" id="3.90.1720.60">
    <property type="match status" value="1"/>
</dbReference>
<gene>
    <name evidence="2" type="ORF">A6E74_08645</name>
</gene>
<comment type="caution">
    <text evidence="2">The sequence shown here is derived from an EMBL/GenBank/DDBJ whole genome shotgun (WGS) entry which is preliminary data.</text>
</comment>
<evidence type="ECO:0000259" key="1">
    <source>
        <dbReference type="Pfam" id="PF05257"/>
    </source>
</evidence>
<organism evidence="2 3">
    <name type="scientific">Enterococcus thailandicus</name>
    <dbReference type="NCBI Taxonomy" id="417368"/>
    <lineage>
        <taxon>Bacteria</taxon>
        <taxon>Bacillati</taxon>
        <taxon>Bacillota</taxon>
        <taxon>Bacilli</taxon>
        <taxon>Lactobacillales</taxon>
        <taxon>Enterococcaceae</taxon>
        <taxon>Enterococcus</taxon>
    </lineage>
</organism>
<sequence>MFYEKGLNHLKSLVGQSTGNAQCYAVAAVYSGVMKGPDLGAGTYYNEMEPVEGADIYSASEIGNAYHWDKYGWEVIANPDFDQIESGSIICFERSLQLSDEFITHEYYGHCAVVRGLENGSIQTYEQKGELGEIVAEYEREYLGNASIVSMIIPPFFDGEPTEFIHGQAIIEEEE</sequence>
<proteinExistence type="predicted"/>
<dbReference type="InterPro" id="IPR007921">
    <property type="entry name" value="CHAP_dom"/>
</dbReference>
<name>A0A179EQM3_ENTTH</name>
<evidence type="ECO:0000313" key="2">
    <source>
        <dbReference type="EMBL" id="OAQ55545.1"/>
    </source>
</evidence>
<keyword evidence="3" id="KW-1185">Reference proteome</keyword>